<name>B7K5F5_RIPO1</name>
<protein>
    <submittedName>
        <fullName evidence="2">Uncharacterized protein</fullName>
    </submittedName>
</protein>
<evidence type="ECO:0000256" key="1">
    <source>
        <dbReference type="SAM" id="MobiDB-lite"/>
    </source>
</evidence>
<dbReference type="AlphaFoldDB" id="B7K5F5"/>
<reference evidence="3" key="1">
    <citation type="journal article" date="2011" name="MBio">
        <title>Novel metabolic attributes of the genus Cyanothece, comprising a group of unicellular nitrogen-fixing Cyanobacteria.</title>
        <authorList>
            <person name="Bandyopadhyay A."/>
            <person name="Elvitigala T."/>
            <person name="Welsh E."/>
            <person name="Stockel J."/>
            <person name="Liberton M."/>
            <person name="Min H."/>
            <person name="Sherman L.A."/>
            <person name="Pakrasi H.B."/>
        </authorList>
    </citation>
    <scope>NUCLEOTIDE SEQUENCE [LARGE SCALE GENOMIC DNA]</scope>
    <source>
        <strain evidence="3">PCC 8801</strain>
    </source>
</reference>
<organism evidence="2 3">
    <name type="scientific">Rippkaea orientalis (strain PCC 8801 / RF-1)</name>
    <name type="common">Cyanothece sp. (strain PCC 8801)</name>
    <dbReference type="NCBI Taxonomy" id="41431"/>
    <lineage>
        <taxon>Bacteria</taxon>
        <taxon>Bacillati</taxon>
        <taxon>Cyanobacteriota</taxon>
        <taxon>Cyanophyceae</taxon>
        <taxon>Oscillatoriophycideae</taxon>
        <taxon>Chroococcales</taxon>
        <taxon>Aphanothecaceae</taxon>
        <taxon>Rippkaea</taxon>
        <taxon>Rippkaea orientalis</taxon>
    </lineage>
</organism>
<sequence>MEKSLIESSGLERTPENEAAKQPILPRSAWNSNIAYLRTLFKVKKALDKIEEEAGIIEK</sequence>
<keyword evidence="3" id="KW-1185">Reference proteome</keyword>
<dbReference type="KEGG" id="cyp:PCC8801_2687"/>
<gene>
    <name evidence="2" type="ordered locus">PCC8801_2687</name>
</gene>
<dbReference type="eggNOG" id="ENOG5032GV9">
    <property type="taxonomic scope" value="Bacteria"/>
</dbReference>
<evidence type="ECO:0000313" key="2">
    <source>
        <dbReference type="EMBL" id="ACK66688.1"/>
    </source>
</evidence>
<dbReference type="Proteomes" id="UP000008204">
    <property type="component" value="Chromosome"/>
</dbReference>
<accession>B7K5F5</accession>
<dbReference type="HOGENOM" id="CLU_2952721_0_0_3"/>
<dbReference type="STRING" id="41431.PCC8801_2687"/>
<evidence type="ECO:0000313" key="3">
    <source>
        <dbReference type="Proteomes" id="UP000008204"/>
    </source>
</evidence>
<proteinExistence type="predicted"/>
<feature type="region of interest" description="Disordered" evidence="1">
    <location>
        <begin position="1"/>
        <end position="24"/>
    </location>
</feature>
<dbReference type="RefSeq" id="WP_012595955.1">
    <property type="nucleotide sequence ID" value="NC_011726.1"/>
</dbReference>
<dbReference type="EMBL" id="CP001287">
    <property type="protein sequence ID" value="ACK66688.1"/>
    <property type="molecule type" value="Genomic_DNA"/>
</dbReference>
<dbReference type="OrthoDB" id="516334at2"/>